<name>A0A8H6K3C4_9PEZI</name>
<reference evidence="1" key="1">
    <citation type="journal article" date="2020" name="Phytopathology">
        <title>Genome Sequence Resources of Colletotrichum truncatum, C. plurivorum, C. musicola, and C. sojae: Four Species Pathogenic to Soybean (Glycine max).</title>
        <authorList>
            <person name="Rogerio F."/>
            <person name="Boufleur T.R."/>
            <person name="Ciampi-Guillardi M."/>
            <person name="Sukno S.A."/>
            <person name="Thon M.R."/>
            <person name="Massola Junior N.S."/>
            <person name="Baroncelli R."/>
        </authorList>
    </citation>
    <scope>NUCLEOTIDE SEQUENCE</scope>
    <source>
        <strain evidence="1">LFN00145</strain>
    </source>
</reference>
<dbReference type="EMBL" id="WIGO01000210">
    <property type="protein sequence ID" value="KAF6823541.1"/>
    <property type="molecule type" value="Genomic_DNA"/>
</dbReference>
<keyword evidence="2" id="KW-1185">Reference proteome</keyword>
<evidence type="ECO:0000313" key="1">
    <source>
        <dbReference type="EMBL" id="KAF6823541.1"/>
    </source>
</evidence>
<comment type="caution">
    <text evidence="1">The sequence shown here is derived from an EMBL/GenBank/DDBJ whole genome shotgun (WGS) entry which is preliminary data.</text>
</comment>
<organism evidence="1 2">
    <name type="scientific">Colletotrichum plurivorum</name>
    <dbReference type="NCBI Taxonomy" id="2175906"/>
    <lineage>
        <taxon>Eukaryota</taxon>
        <taxon>Fungi</taxon>
        <taxon>Dikarya</taxon>
        <taxon>Ascomycota</taxon>
        <taxon>Pezizomycotina</taxon>
        <taxon>Sordariomycetes</taxon>
        <taxon>Hypocreomycetidae</taxon>
        <taxon>Glomerellales</taxon>
        <taxon>Glomerellaceae</taxon>
        <taxon>Colletotrichum</taxon>
        <taxon>Colletotrichum orchidearum species complex</taxon>
    </lineage>
</organism>
<proteinExistence type="predicted"/>
<evidence type="ECO:0000313" key="2">
    <source>
        <dbReference type="Proteomes" id="UP000654918"/>
    </source>
</evidence>
<accession>A0A8H6K3C4</accession>
<dbReference type="AlphaFoldDB" id="A0A8H6K3C4"/>
<protein>
    <submittedName>
        <fullName evidence="1">Uncharacterized protein</fullName>
    </submittedName>
</protein>
<sequence>MQSDQTHSGELPFFQNQSALLFDCPKSADVTQLLRHLPLRGHVEACYTAAVNVAAAVCAYSSTVKEAEVTPSRVSTDQGLPSIRKRQTTDGAPLSAVHPVLPSWGPCGLVRPSASAMLGVGLPCGLTPTVFPFGRTSSSFAKTLDILPALIGVGAGLGSENDVEPAPDRCLSPVFPSRPVF</sequence>
<dbReference type="Proteomes" id="UP000654918">
    <property type="component" value="Unassembled WGS sequence"/>
</dbReference>
<gene>
    <name evidence="1" type="ORF">CPLU01_11334</name>
</gene>